<dbReference type="NCBIfam" id="NF010188">
    <property type="entry name" value="PRK13667.1"/>
    <property type="match status" value="1"/>
</dbReference>
<evidence type="ECO:0000256" key="4">
    <source>
        <dbReference type="ARBA" id="ARBA00023163"/>
    </source>
</evidence>
<dbReference type="OrthoDB" id="2147503at2"/>
<dbReference type="Proteomes" id="UP000191200">
    <property type="component" value="Chromosome"/>
</dbReference>
<reference evidence="6 7" key="1">
    <citation type="submission" date="2016-09" db="EMBL/GenBank/DDBJ databases">
        <title>Vagococcus teuberi sp. nov., isolated from the Malian artisanal sour milk fene.</title>
        <authorList>
            <person name="Wullschleger S."/>
            <person name="Seifert C."/>
            <person name="Baumgartner S."/>
            <person name="Lacroix C."/>
            <person name="Bonfoh B."/>
            <person name="Stevens M.J."/>
            <person name="Meile L."/>
        </authorList>
    </citation>
    <scope>NUCLEOTIDE SEQUENCE [LARGE SCALE GENOMIC DNA]</scope>
    <source>
        <strain evidence="6 7">DSM 21459</strain>
    </source>
</reference>
<dbReference type="AlphaFoldDB" id="A0A1J0A7V0"/>
<evidence type="ECO:0000256" key="3">
    <source>
        <dbReference type="ARBA" id="ARBA00022695"/>
    </source>
</evidence>
<keyword evidence="2 5" id="KW-0808">Transferase</keyword>
<accession>A0A1J0A7V0</accession>
<dbReference type="Gene3D" id="3.10.20.730">
    <property type="entry name" value="RNAP, epsilon subunit-like"/>
    <property type="match status" value="1"/>
</dbReference>
<evidence type="ECO:0000256" key="1">
    <source>
        <dbReference type="ARBA" id="ARBA00022478"/>
    </source>
</evidence>
<keyword evidence="4 5" id="KW-0804">Transcription</keyword>
<dbReference type="InterPro" id="IPR009907">
    <property type="entry name" value="RpoY"/>
</dbReference>
<comment type="subunit">
    <text evidence="5">RNAP is composed of a core of 2 alpha, a beta and a beta' subunit. The core is associated with a delta subunit, and at least one of epsilon or omega. When a sigma factor is associated with the core the holoenzyme is formed, which can initiate transcription.</text>
</comment>
<dbReference type="EC" id="2.7.7.6" evidence="5"/>
<sequence>MIYKVYYQEDKKFSPQREKTQSLYIESDSPITARRLITEHTNYNIEFIQPLEGNHLEYEKEHTNFELVEFN</sequence>
<protein>
    <recommendedName>
        <fullName evidence="5">DNA-directed RNA polymerase subunit epsilon</fullName>
        <shortName evidence="5">RNAP epsilon subunit</shortName>
        <ecNumber evidence="5">2.7.7.6</ecNumber>
    </recommendedName>
    <alternativeName>
        <fullName evidence="5">RNA polymerase epsilon subunit</fullName>
    </alternativeName>
    <alternativeName>
        <fullName evidence="5">Transcriptase subunit epsilon</fullName>
    </alternativeName>
</protein>
<keyword evidence="3 5" id="KW-0548">Nucleotidyltransferase</keyword>
<evidence type="ECO:0000256" key="2">
    <source>
        <dbReference type="ARBA" id="ARBA00022679"/>
    </source>
</evidence>
<organism evidence="6 7">
    <name type="scientific">Vagococcus teuberi</name>
    <dbReference type="NCBI Taxonomy" id="519472"/>
    <lineage>
        <taxon>Bacteria</taxon>
        <taxon>Bacillati</taxon>
        <taxon>Bacillota</taxon>
        <taxon>Bacilli</taxon>
        <taxon>Lactobacillales</taxon>
        <taxon>Enterococcaceae</taxon>
        <taxon>Vagococcus</taxon>
    </lineage>
</organism>
<comment type="function">
    <text evidence="5">A non-essential component of RNA polymerase (RNAP).</text>
</comment>
<proteinExistence type="inferred from homology"/>
<dbReference type="STRING" id="519472.BHY08_09250"/>
<dbReference type="GO" id="GO:0006351">
    <property type="term" value="P:DNA-templated transcription"/>
    <property type="evidence" value="ECO:0007669"/>
    <property type="project" value="UniProtKB-UniRule"/>
</dbReference>
<evidence type="ECO:0000256" key="5">
    <source>
        <dbReference type="HAMAP-Rule" id="MF_01553"/>
    </source>
</evidence>
<dbReference type="GO" id="GO:0003899">
    <property type="term" value="F:DNA-directed RNA polymerase activity"/>
    <property type="evidence" value="ECO:0007669"/>
    <property type="project" value="UniProtKB-UniRule"/>
</dbReference>
<keyword evidence="7" id="KW-1185">Reference proteome</keyword>
<dbReference type="HAMAP" id="MF_01553">
    <property type="entry name" value="RNApol_bact_RpoY"/>
    <property type="match status" value="1"/>
</dbReference>
<comment type="similarity">
    <text evidence="5">Belongs to the RNA polymerase subunit epsilon family.</text>
</comment>
<name>A0A1J0A7V0_9ENTE</name>
<dbReference type="GO" id="GO:0003677">
    <property type="term" value="F:DNA binding"/>
    <property type="evidence" value="ECO:0007669"/>
    <property type="project" value="UniProtKB-UniRule"/>
</dbReference>
<keyword evidence="1 5" id="KW-0240">DNA-directed RNA polymerase</keyword>
<comment type="catalytic activity">
    <reaction evidence="5">
        <text>RNA(n) + a ribonucleoside 5'-triphosphate = RNA(n+1) + diphosphate</text>
        <dbReference type="Rhea" id="RHEA:21248"/>
        <dbReference type="Rhea" id="RHEA-COMP:14527"/>
        <dbReference type="Rhea" id="RHEA-COMP:17342"/>
        <dbReference type="ChEBI" id="CHEBI:33019"/>
        <dbReference type="ChEBI" id="CHEBI:61557"/>
        <dbReference type="ChEBI" id="CHEBI:140395"/>
        <dbReference type="EC" id="2.7.7.6"/>
    </reaction>
</comment>
<dbReference type="GO" id="GO:0000428">
    <property type="term" value="C:DNA-directed RNA polymerase complex"/>
    <property type="evidence" value="ECO:0007669"/>
    <property type="project" value="UniProtKB-KW"/>
</dbReference>
<dbReference type="EMBL" id="CP017267">
    <property type="protein sequence ID" value="APB31977.1"/>
    <property type="molecule type" value="Genomic_DNA"/>
</dbReference>
<evidence type="ECO:0000313" key="6">
    <source>
        <dbReference type="EMBL" id="APB31977.1"/>
    </source>
</evidence>
<dbReference type="RefSeq" id="WP_071457585.1">
    <property type="nucleotide sequence ID" value="NZ_CABJEN010000010.1"/>
</dbReference>
<dbReference type="KEGG" id="vte:BHY08_09250"/>
<dbReference type="Pfam" id="PF07288">
    <property type="entry name" value="RpoY"/>
    <property type="match status" value="1"/>
</dbReference>
<gene>
    <name evidence="5" type="primary">rpoY</name>
    <name evidence="6" type="ORF">BHY08_09250</name>
</gene>
<evidence type="ECO:0000313" key="7">
    <source>
        <dbReference type="Proteomes" id="UP000191200"/>
    </source>
</evidence>